<dbReference type="SUPFAM" id="SSF51283">
    <property type="entry name" value="dUTPase-like"/>
    <property type="match status" value="1"/>
</dbReference>
<evidence type="ECO:0000256" key="5">
    <source>
        <dbReference type="ARBA" id="ARBA00047686"/>
    </source>
</evidence>
<comment type="similarity">
    <text evidence="1">Belongs to the dUTPase family.</text>
</comment>
<dbReference type="InterPro" id="IPR008181">
    <property type="entry name" value="dUTPase"/>
</dbReference>
<evidence type="ECO:0000313" key="8">
    <source>
        <dbReference type="EMBL" id="MFC0271107.1"/>
    </source>
</evidence>
<dbReference type="InterPro" id="IPR036157">
    <property type="entry name" value="dUTPase-like_sf"/>
</dbReference>
<dbReference type="Proteomes" id="UP001589854">
    <property type="component" value="Unassembled WGS sequence"/>
</dbReference>
<feature type="region of interest" description="Disordered" evidence="6">
    <location>
        <begin position="152"/>
        <end position="173"/>
    </location>
</feature>
<reference evidence="8 9" key="1">
    <citation type="submission" date="2024-09" db="EMBL/GenBank/DDBJ databases">
        <authorList>
            <person name="Sun Q."/>
            <person name="Mori K."/>
        </authorList>
    </citation>
    <scope>NUCLEOTIDE SEQUENCE [LARGE SCALE GENOMIC DNA]</scope>
    <source>
        <strain evidence="8 9">CCM 7228</strain>
    </source>
</reference>
<evidence type="ECO:0000256" key="3">
    <source>
        <dbReference type="ARBA" id="ARBA00022801"/>
    </source>
</evidence>
<keyword evidence="9" id="KW-1185">Reference proteome</keyword>
<comment type="catalytic activity">
    <reaction evidence="5">
        <text>dUTP + H2O = dUMP + diphosphate + H(+)</text>
        <dbReference type="Rhea" id="RHEA:10248"/>
        <dbReference type="ChEBI" id="CHEBI:15377"/>
        <dbReference type="ChEBI" id="CHEBI:15378"/>
        <dbReference type="ChEBI" id="CHEBI:33019"/>
        <dbReference type="ChEBI" id="CHEBI:61555"/>
        <dbReference type="ChEBI" id="CHEBI:246422"/>
        <dbReference type="EC" id="3.6.1.23"/>
    </reaction>
</comment>
<dbReference type="CDD" id="cd07557">
    <property type="entry name" value="trimeric_dUTPase"/>
    <property type="match status" value="1"/>
</dbReference>
<evidence type="ECO:0000259" key="7">
    <source>
        <dbReference type="Pfam" id="PF00692"/>
    </source>
</evidence>
<feature type="domain" description="dUTPase-like" evidence="7">
    <location>
        <begin position="127"/>
        <end position="167"/>
    </location>
</feature>
<dbReference type="InterPro" id="IPR033704">
    <property type="entry name" value="dUTPase_trimeric"/>
</dbReference>
<dbReference type="EC" id="3.6.1.23" evidence="2"/>
<comment type="caution">
    <text evidence="8">The sequence shown here is derived from an EMBL/GenBank/DDBJ whole genome shotgun (WGS) entry which is preliminary data.</text>
</comment>
<evidence type="ECO:0000256" key="2">
    <source>
        <dbReference type="ARBA" id="ARBA00012379"/>
    </source>
</evidence>
<dbReference type="RefSeq" id="WP_378931792.1">
    <property type="nucleotide sequence ID" value="NZ_JBHLVO010000003.1"/>
</dbReference>
<dbReference type="EMBL" id="JBHLVO010000003">
    <property type="protein sequence ID" value="MFC0271107.1"/>
    <property type="molecule type" value="Genomic_DNA"/>
</dbReference>
<dbReference type="InterPro" id="IPR029054">
    <property type="entry name" value="dUTPase-like"/>
</dbReference>
<protein>
    <recommendedName>
        <fullName evidence="2">dUTP diphosphatase</fullName>
        <ecNumber evidence="2">3.6.1.23</ecNumber>
    </recommendedName>
</protein>
<dbReference type="Pfam" id="PF00692">
    <property type="entry name" value="dUTPase"/>
    <property type="match status" value="2"/>
</dbReference>
<keyword evidence="3" id="KW-0378">Hydrolase</keyword>
<dbReference type="PANTHER" id="PTHR11241:SF0">
    <property type="entry name" value="DEOXYURIDINE 5'-TRIPHOSPHATE NUCLEOTIDOHYDROLASE"/>
    <property type="match status" value="1"/>
</dbReference>
<name>A0ABV6GDT3_9BACI</name>
<proteinExistence type="inferred from homology"/>
<sequence>MNVKIKRLSEHAVIPKYAKQGDSGFDLVAIKDVIIEPGETKKIPVGLAFEIPEGYELQIRPRSGITSETKLRVQFGTVDSGYRGEVSVTVDNIEHVRYSSQPRIMQGIFAGDNDFNVVKPTLTHFPKVNKGDRIAQGVIAPVIQATFEETNELNETERGENGHGSTGIKERDC</sequence>
<evidence type="ECO:0000256" key="6">
    <source>
        <dbReference type="SAM" id="MobiDB-lite"/>
    </source>
</evidence>
<accession>A0ABV6GDT3</accession>
<dbReference type="PANTHER" id="PTHR11241">
    <property type="entry name" value="DEOXYURIDINE 5'-TRIPHOSPHATE NUCLEOTIDOHYDROLASE"/>
    <property type="match status" value="1"/>
</dbReference>
<evidence type="ECO:0000313" key="9">
    <source>
        <dbReference type="Proteomes" id="UP001589854"/>
    </source>
</evidence>
<evidence type="ECO:0000256" key="1">
    <source>
        <dbReference type="ARBA" id="ARBA00006581"/>
    </source>
</evidence>
<evidence type="ECO:0000256" key="4">
    <source>
        <dbReference type="ARBA" id="ARBA00023080"/>
    </source>
</evidence>
<organism evidence="8 9">
    <name type="scientific">Metabacillus herbersteinensis</name>
    <dbReference type="NCBI Taxonomy" id="283816"/>
    <lineage>
        <taxon>Bacteria</taxon>
        <taxon>Bacillati</taxon>
        <taxon>Bacillota</taxon>
        <taxon>Bacilli</taxon>
        <taxon>Bacillales</taxon>
        <taxon>Bacillaceae</taxon>
        <taxon>Metabacillus</taxon>
    </lineage>
</organism>
<gene>
    <name evidence="8" type="ORF">ACFFIX_06535</name>
</gene>
<feature type="domain" description="dUTPase-like" evidence="7">
    <location>
        <begin position="11"/>
        <end position="111"/>
    </location>
</feature>
<dbReference type="Gene3D" id="2.70.40.10">
    <property type="match status" value="1"/>
</dbReference>
<keyword evidence="4" id="KW-0546">Nucleotide metabolism</keyword>